<dbReference type="EMBL" id="AY113681">
    <property type="protein sequence ID" value="AAM52407.1"/>
    <property type="molecule type" value="mRNA"/>
</dbReference>
<sequence>MYRSLIIIGMIGTVVTAWQENSYLRMTEKIGQTLNRSCWICTALPRGEGRVPVYGIVVLNWTIPEWVEHGKCKFGIEDKPQKGPKFDLLVINSSRSIFVDRKVNGKDGVGVGWRNLTGLGCSWEYGNFRAISEVSEAGRWNQGEGCDPRIDKESYWASDKNILGIVGMGASFTHQENMARPCKLPHGYWWLCGDGQARKALPLNWTGTCTTGYLIPQTTVHEEIPGGLLRTPWIRTKHTYNPLAIYNKGYHSFLRALIPALGVAQLEKAILNISATLEIVENATTDALRAIQEEVSSLSKVVLQNRMALDLLTAKEGGVCTIINQSCCAYINKDLRIETDLRKIWEQTKVLHRTTQDDTNWEEDLWNLLTSWLPNLGWLKQLFLVCIILVLVAGFTCVMIKCFCLPVPKYETWKRHDLRQKVESGTYFGTHRTD</sequence>
<keyword evidence="2" id="KW-0812">Transmembrane</keyword>
<dbReference type="PANTHER" id="PTHR10424:SF73">
    <property type="entry name" value="ENDOGENOUS RETROVIRUS GROUP FC1 ENV POLYPROTEIN-RELATED"/>
    <property type="match status" value="1"/>
</dbReference>
<evidence type="ECO:0000256" key="1">
    <source>
        <dbReference type="ARBA" id="ARBA00023157"/>
    </source>
</evidence>
<dbReference type="InterPro" id="IPR018154">
    <property type="entry name" value="TLV/ENV_coat_polyprotein"/>
</dbReference>
<dbReference type="PhylomeDB" id="Q8JGM1"/>
<keyword evidence="2" id="KW-0472">Membrane</keyword>
<dbReference type="Pfam" id="PF00429">
    <property type="entry name" value="TLV_coat"/>
    <property type="match status" value="1"/>
</dbReference>
<gene>
    <name evidence="3" type="primary">FET1</name>
</gene>
<reference evidence="3" key="1">
    <citation type="journal article" date="2002" name="Mech. Dev.">
        <title>FET-1: a novel W-linked, female specific gene up-regulated in the embryonic chicken ovary.</title>
        <authorList>
            <person name="Reed K.J."/>
            <person name="Sinclair A.H."/>
        </authorList>
    </citation>
    <scope>NUCLEOTIDE SEQUENCE</scope>
</reference>
<accession>Q8JGM1</accession>
<evidence type="ECO:0000313" key="3">
    <source>
        <dbReference type="EMBL" id="AAM52407.1"/>
    </source>
</evidence>
<dbReference type="AlphaFoldDB" id="Q8JGM1"/>
<evidence type="ECO:0000256" key="2">
    <source>
        <dbReference type="SAM" id="Phobius"/>
    </source>
</evidence>
<name>Q8JGM1_CHICK</name>
<keyword evidence="1" id="KW-1015">Disulfide bond</keyword>
<dbReference type="SUPFAM" id="SSF58069">
    <property type="entry name" value="Virus ectodomain"/>
    <property type="match status" value="1"/>
</dbReference>
<proteinExistence type="evidence at transcript level"/>
<dbReference type="KEGG" id="gga:395223"/>
<dbReference type="Gene3D" id="1.10.287.210">
    <property type="match status" value="1"/>
</dbReference>
<keyword evidence="2" id="KW-1133">Transmembrane helix</keyword>
<protein>
    <submittedName>
        <fullName evidence="3">Female expressed transcript 1</fullName>
    </submittedName>
</protein>
<dbReference type="PANTHER" id="PTHR10424">
    <property type="entry name" value="VIRAL ENVELOPE PROTEIN"/>
    <property type="match status" value="1"/>
</dbReference>
<organism evidence="3">
    <name type="scientific">Gallus gallus</name>
    <name type="common">Chicken</name>
    <dbReference type="NCBI Taxonomy" id="9031"/>
    <lineage>
        <taxon>Eukaryota</taxon>
        <taxon>Metazoa</taxon>
        <taxon>Chordata</taxon>
        <taxon>Craniata</taxon>
        <taxon>Vertebrata</taxon>
        <taxon>Euteleostomi</taxon>
        <taxon>Archelosauria</taxon>
        <taxon>Archosauria</taxon>
        <taxon>Dinosauria</taxon>
        <taxon>Saurischia</taxon>
        <taxon>Theropoda</taxon>
        <taxon>Coelurosauria</taxon>
        <taxon>Aves</taxon>
        <taxon>Neognathae</taxon>
        <taxon>Galloanserae</taxon>
        <taxon>Galliformes</taxon>
        <taxon>Phasianidae</taxon>
        <taxon>Phasianinae</taxon>
        <taxon>Gallus</taxon>
    </lineage>
</organism>
<feature type="transmembrane region" description="Helical" evidence="2">
    <location>
        <begin position="382"/>
        <end position="405"/>
    </location>
</feature>
<dbReference type="CDD" id="cd09950">
    <property type="entry name" value="ENVV1-like_HR1-HR2"/>
    <property type="match status" value="1"/>
</dbReference>